<evidence type="ECO:0000256" key="3">
    <source>
        <dbReference type="ARBA" id="ARBA00038874"/>
    </source>
</evidence>
<dbReference type="Gene3D" id="3.90.1200.10">
    <property type="match status" value="1"/>
</dbReference>
<dbReference type="GO" id="GO:0006646">
    <property type="term" value="P:phosphatidylethanolamine biosynthetic process"/>
    <property type="evidence" value="ECO:0007669"/>
    <property type="project" value="TreeGrafter"/>
</dbReference>
<evidence type="ECO:0000256" key="2">
    <source>
        <dbReference type="ARBA" id="ARBA00038211"/>
    </source>
</evidence>
<protein>
    <recommendedName>
        <fullName evidence="3">ethanolamine kinase</fullName>
        <ecNumber evidence="3">2.7.1.82</ecNumber>
    </recommendedName>
</protein>
<keyword evidence="4" id="KW-0175">Coiled coil</keyword>
<dbReference type="AlphaFoldDB" id="A0AAW2YV27"/>
<dbReference type="InterPro" id="IPR011009">
    <property type="entry name" value="Kinase-like_dom_sf"/>
</dbReference>
<keyword evidence="5" id="KW-0808">Transferase</keyword>
<gene>
    <name evidence="5" type="ORF">AKO1_013661</name>
</gene>
<keyword evidence="5" id="KW-0418">Kinase</keyword>
<dbReference type="GO" id="GO:0005737">
    <property type="term" value="C:cytoplasm"/>
    <property type="evidence" value="ECO:0007669"/>
    <property type="project" value="TreeGrafter"/>
</dbReference>
<dbReference type="PANTHER" id="PTHR22603">
    <property type="entry name" value="CHOLINE/ETHANOALAMINE KINASE"/>
    <property type="match status" value="1"/>
</dbReference>
<dbReference type="EMBL" id="JAOPGA020000710">
    <property type="protein sequence ID" value="KAL0480995.1"/>
    <property type="molecule type" value="Genomic_DNA"/>
</dbReference>
<evidence type="ECO:0000313" key="5">
    <source>
        <dbReference type="EMBL" id="KAL0480995.1"/>
    </source>
</evidence>
<accession>A0AAW2YV27</accession>
<dbReference type="Proteomes" id="UP001431209">
    <property type="component" value="Unassembled WGS sequence"/>
</dbReference>
<evidence type="ECO:0000313" key="6">
    <source>
        <dbReference type="Proteomes" id="UP001431209"/>
    </source>
</evidence>
<evidence type="ECO:0000256" key="1">
    <source>
        <dbReference type="ARBA" id="ARBA00037883"/>
    </source>
</evidence>
<feature type="coiled-coil region" evidence="4">
    <location>
        <begin position="7"/>
        <end position="34"/>
    </location>
</feature>
<sequence length="447" mass="51794">MQNTTSVSDIEEAINLCREKVDSWRDELKNHSNKEFSAKRLEGGTTHIIWLCEHSIKDVEPTHVVLRVFQGSGVNDRDEEARLSQFLSEKNLGVSILSDFGTGRVEEFLTGKPLTHKEIAGRSDNPEINWCIAREIGKLHNFDSESPDLKKYNLTDNGPFMHVSMDNWLSAAQKFDFNDEKWVSASTFNEHKSKLANLIHIQNKEKWNQEVEWLKDITSHLYRNVHLVLSHNDINAGNVLWEVKKGQTRAKFIDFEYGGLDYAGFDLGNHFCEHFIDYSVTEWPLFRLKLEHFPQQDYMLKFIEHYMTQRNNISTGKKALGMYYVKSLFAMLNSHMLWSIWDMVQATSDAHGLAFLENCIVRMEEYKFHKETLMKILTDYADSKGVVDESQNKRVVDALRQADESEWDLIFNLLNKLHIASSNRISTSFTMLQEKHFATLTSLGLQA</sequence>
<reference evidence="5 6" key="1">
    <citation type="submission" date="2024-03" db="EMBL/GenBank/DDBJ databases">
        <title>The Acrasis kona genome and developmental transcriptomes reveal deep origins of eukaryotic multicellular pathways.</title>
        <authorList>
            <person name="Sheikh S."/>
            <person name="Fu C.-J."/>
            <person name="Brown M.W."/>
            <person name="Baldauf S.L."/>
        </authorList>
    </citation>
    <scope>NUCLEOTIDE SEQUENCE [LARGE SCALE GENOMIC DNA]</scope>
    <source>
        <strain evidence="5 6">ATCC MYA-3509</strain>
    </source>
</reference>
<evidence type="ECO:0000256" key="4">
    <source>
        <dbReference type="SAM" id="Coils"/>
    </source>
</evidence>
<organism evidence="5 6">
    <name type="scientific">Acrasis kona</name>
    <dbReference type="NCBI Taxonomy" id="1008807"/>
    <lineage>
        <taxon>Eukaryota</taxon>
        <taxon>Discoba</taxon>
        <taxon>Heterolobosea</taxon>
        <taxon>Tetramitia</taxon>
        <taxon>Eutetramitia</taxon>
        <taxon>Acrasidae</taxon>
        <taxon>Acrasis</taxon>
    </lineage>
</organism>
<name>A0AAW2YV27_9EUKA</name>
<proteinExistence type="inferred from homology"/>
<dbReference type="PANTHER" id="PTHR22603:SF66">
    <property type="entry name" value="ETHANOLAMINE KINASE"/>
    <property type="match status" value="1"/>
</dbReference>
<dbReference type="EC" id="2.7.1.82" evidence="3"/>
<comment type="similarity">
    <text evidence="2">Belongs to the choline/ethanolamine kinase family.</text>
</comment>
<dbReference type="SUPFAM" id="SSF56112">
    <property type="entry name" value="Protein kinase-like (PK-like)"/>
    <property type="match status" value="1"/>
</dbReference>
<dbReference type="Pfam" id="PF01633">
    <property type="entry name" value="Choline_kinase"/>
    <property type="match status" value="1"/>
</dbReference>
<dbReference type="GO" id="GO:0004305">
    <property type="term" value="F:ethanolamine kinase activity"/>
    <property type="evidence" value="ECO:0007669"/>
    <property type="project" value="UniProtKB-EC"/>
</dbReference>
<comment type="pathway">
    <text evidence="1">Phospholipid metabolism; phosphatidylethanolamine biosynthesis; phosphatidylethanolamine from ethanolamine: step 1/3.</text>
</comment>
<dbReference type="Gene3D" id="3.30.200.20">
    <property type="entry name" value="Phosphorylase Kinase, domain 1"/>
    <property type="match status" value="1"/>
</dbReference>
<keyword evidence="6" id="KW-1185">Reference proteome</keyword>
<comment type="caution">
    <text evidence="5">The sequence shown here is derived from an EMBL/GenBank/DDBJ whole genome shotgun (WGS) entry which is preliminary data.</text>
</comment>